<keyword evidence="5" id="KW-1185">Reference proteome</keyword>
<organism evidence="4 5">
    <name type="scientific">Ramlibacter monticola</name>
    <dbReference type="NCBI Taxonomy" id="1926872"/>
    <lineage>
        <taxon>Bacteria</taxon>
        <taxon>Pseudomonadati</taxon>
        <taxon>Pseudomonadota</taxon>
        <taxon>Betaproteobacteria</taxon>
        <taxon>Burkholderiales</taxon>
        <taxon>Comamonadaceae</taxon>
        <taxon>Ramlibacter</taxon>
    </lineage>
</organism>
<evidence type="ECO:0000256" key="1">
    <source>
        <dbReference type="ARBA" id="ARBA00010990"/>
    </source>
</evidence>
<dbReference type="EMBL" id="JAEQNE010000001">
    <property type="protein sequence ID" value="MBL0389778.1"/>
    <property type="molecule type" value="Genomic_DNA"/>
</dbReference>
<reference evidence="4 5" key="1">
    <citation type="journal article" date="2017" name="Int. J. Syst. Evol. Microbiol.">
        <title>Ramlibacter monticola sp. nov., isolated from forest soil.</title>
        <authorList>
            <person name="Chaudhary D.K."/>
            <person name="Kim J."/>
        </authorList>
    </citation>
    <scope>NUCLEOTIDE SEQUENCE [LARGE SCALE GENOMIC DNA]</scope>
    <source>
        <strain evidence="4 5">KACC 19175</strain>
    </source>
</reference>
<protein>
    <submittedName>
        <fullName evidence="4">4'-phosphopantetheinyl transferase superfamily protein</fullName>
    </submittedName>
</protein>
<evidence type="ECO:0000256" key="2">
    <source>
        <dbReference type="ARBA" id="ARBA00022679"/>
    </source>
</evidence>
<evidence type="ECO:0000313" key="4">
    <source>
        <dbReference type="EMBL" id="MBL0389778.1"/>
    </source>
</evidence>
<dbReference type="Gene3D" id="3.90.470.20">
    <property type="entry name" value="4'-phosphopantetheinyl transferase domain"/>
    <property type="match status" value="2"/>
</dbReference>
<evidence type="ECO:0000259" key="3">
    <source>
        <dbReference type="Pfam" id="PF01648"/>
    </source>
</evidence>
<feature type="domain" description="4'-phosphopantetheinyl transferase" evidence="3">
    <location>
        <begin position="111"/>
        <end position="185"/>
    </location>
</feature>
<dbReference type="PANTHER" id="PTHR12215:SF15">
    <property type="entry name" value="4'-PHOSPHOPANTETHEINYL TRANSFERASE SUPERFAMILY-RELATED"/>
    <property type="match status" value="1"/>
</dbReference>
<dbReference type="AlphaFoldDB" id="A0A937CRU6"/>
<dbReference type="GO" id="GO:0019878">
    <property type="term" value="P:lysine biosynthetic process via aminoadipic acid"/>
    <property type="evidence" value="ECO:0007669"/>
    <property type="project" value="TreeGrafter"/>
</dbReference>
<comment type="caution">
    <text evidence="4">The sequence shown here is derived from an EMBL/GenBank/DDBJ whole genome shotgun (WGS) entry which is preliminary data.</text>
</comment>
<accession>A0A937CRU6</accession>
<name>A0A937CRU6_9BURK</name>
<dbReference type="GO" id="GO:0000287">
    <property type="term" value="F:magnesium ion binding"/>
    <property type="evidence" value="ECO:0007669"/>
    <property type="project" value="InterPro"/>
</dbReference>
<gene>
    <name evidence="4" type="ORF">JJ685_01345</name>
</gene>
<dbReference type="InterPro" id="IPR050559">
    <property type="entry name" value="P-Pant_transferase_sf"/>
</dbReference>
<dbReference type="InterPro" id="IPR037143">
    <property type="entry name" value="4-PPantetheinyl_Trfase_dom_sf"/>
</dbReference>
<dbReference type="GO" id="GO:0008897">
    <property type="term" value="F:holo-[acyl-carrier-protein] synthase activity"/>
    <property type="evidence" value="ECO:0007669"/>
    <property type="project" value="InterPro"/>
</dbReference>
<dbReference type="PANTHER" id="PTHR12215">
    <property type="entry name" value="PHOSPHOPANTETHEINE TRANSFERASE"/>
    <property type="match status" value="1"/>
</dbReference>
<evidence type="ECO:0000313" key="5">
    <source>
        <dbReference type="Proteomes" id="UP000599109"/>
    </source>
</evidence>
<dbReference type="InterPro" id="IPR008278">
    <property type="entry name" value="4-PPantetheinyl_Trfase_dom"/>
</dbReference>
<keyword evidence="2 4" id="KW-0808">Transferase</keyword>
<dbReference type="RefSeq" id="WP_201672376.1">
    <property type="nucleotide sequence ID" value="NZ_JAEQNE010000001.1"/>
</dbReference>
<dbReference type="Pfam" id="PF01648">
    <property type="entry name" value="ACPS"/>
    <property type="match status" value="1"/>
</dbReference>
<dbReference type="SUPFAM" id="SSF56214">
    <property type="entry name" value="4'-phosphopantetheinyl transferase"/>
    <property type="match status" value="2"/>
</dbReference>
<comment type="similarity">
    <text evidence="1">Belongs to the P-Pant transferase superfamily. Gsp/Sfp/HetI/AcpT family.</text>
</comment>
<dbReference type="Proteomes" id="UP000599109">
    <property type="component" value="Unassembled WGS sequence"/>
</dbReference>
<dbReference type="GO" id="GO:0005829">
    <property type="term" value="C:cytosol"/>
    <property type="evidence" value="ECO:0007669"/>
    <property type="project" value="TreeGrafter"/>
</dbReference>
<sequence>MNTRVDPLQVHLFCLDALRAQAGAVSSAEEELLDVAGVRSPGRRAEIVYGRAALRGLLAKVTGARPDELRLRRDDRGKPSAVLASGQPVQAFNVSHSNGVLAIAIGPDAPAVGVDVEGPAPGLAPDVEALARSHFSPAERAEVLGAAANERMRVFMRVWTLKEAVLKTTGDGLAHPLRTVEVSGARGTLHCQLGAQRLPIYARHLRLAPAWHLAVARYGELPPVTLHWMTALPALGPSSHAHADDHACPSCRPVATAVAAREAGAAMEAACA</sequence>
<proteinExistence type="inferred from homology"/>